<comment type="similarity">
    <text evidence="1">Belongs to the PAPS reductase family. CysH subfamily.</text>
</comment>
<accession>A0AAE3L1T6</accession>
<dbReference type="InterPro" id="IPR014729">
    <property type="entry name" value="Rossmann-like_a/b/a_fold"/>
</dbReference>
<reference evidence="4" key="1">
    <citation type="submission" date="2022-08" db="EMBL/GenBank/DDBJ databases">
        <title>Genomic Encyclopedia of Type Strains, Phase III (KMG-III): the genomes of soil and plant-associated and newly described type strains.</title>
        <authorList>
            <person name="Whitman W."/>
        </authorList>
    </citation>
    <scope>NUCLEOTIDE SEQUENCE</scope>
    <source>
        <strain evidence="4">HMT 1</strain>
    </source>
</reference>
<evidence type="ECO:0000259" key="3">
    <source>
        <dbReference type="Pfam" id="PF01507"/>
    </source>
</evidence>
<comment type="caution">
    <text evidence="4">The sequence shown here is derived from an EMBL/GenBank/DDBJ whole genome shotgun (WGS) entry which is preliminary data.</text>
</comment>
<dbReference type="Pfam" id="PF01507">
    <property type="entry name" value="PAPS_reduct"/>
    <property type="match status" value="1"/>
</dbReference>
<proteinExistence type="inferred from homology"/>
<keyword evidence="5" id="KW-1185">Reference proteome</keyword>
<dbReference type="SUPFAM" id="SSF52402">
    <property type="entry name" value="Adenine nucleotide alpha hydrolases-like"/>
    <property type="match status" value="1"/>
</dbReference>
<dbReference type="PANTHER" id="PTHR46509:SF1">
    <property type="entry name" value="PHOSPHOADENOSINE PHOSPHOSULFATE REDUCTASE"/>
    <property type="match status" value="1"/>
</dbReference>
<dbReference type="GO" id="GO:0005737">
    <property type="term" value="C:cytoplasm"/>
    <property type="evidence" value="ECO:0007669"/>
    <property type="project" value="TreeGrafter"/>
</dbReference>
<keyword evidence="4" id="KW-0560">Oxidoreductase</keyword>
<protein>
    <submittedName>
        <fullName evidence="4">Phosphoadenosine phosphosulfate reductase</fullName>
        <ecNumber evidence="4">1.8.4.8</ecNumber>
    </submittedName>
</protein>
<evidence type="ECO:0000313" key="5">
    <source>
        <dbReference type="Proteomes" id="UP001204445"/>
    </source>
</evidence>
<dbReference type="Gene3D" id="3.40.50.620">
    <property type="entry name" value="HUPs"/>
    <property type="match status" value="1"/>
</dbReference>
<dbReference type="RefSeq" id="WP_259057653.1">
    <property type="nucleotide sequence ID" value="NZ_JANUCT010000026.1"/>
</dbReference>
<sequence>MNELKDLSDINRQLADQRPEDIIRWAIDLDKETIVTTNFGPYEAVILHMATRIKPNLPVVWIDSGYNTPETYLTAGRIIQDLDLNLHVFMPEMTAARRDALMGGIPEVDSEEHDEFTRQVKIEPFQRALATMQPEVWLTAIRREQTAFRHGLDVVSHGPNNVLKVAPLLNWNEADMERYRQEHDLPQVSNYFDPTKVIGNRECGLHTMAS</sequence>
<organism evidence="4 5">
    <name type="scientific">Methylohalomonas lacus</name>
    <dbReference type="NCBI Taxonomy" id="398773"/>
    <lineage>
        <taxon>Bacteria</taxon>
        <taxon>Pseudomonadati</taxon>
        <taxon>Pseudomonadota</taxon>
        <taxon>Gammaproteobacteria</taxon>
        <taxon>Methylohalomonadales</taxon>
        <taxon>Methylohalomonadaceae</taxon>
        <taxon>Methylohalomonas</taxon>
    </lineage>
</organism>
<evidence type="ECO:0000256" key="2">
    <source>
        <dbReference type="ARBA" id="ARBA00024327"/>
    </source>
</evidence>
<evidence type="ECO:0000256" key="1">
    <source>
        <dbReference type="ARBA" id="ARBA00009732"/>
    </source>
</evidence>
<dbReference type="EMBL" id="JANUCT010000026">
    <property type="protein sequence ID" value="MCS3904539.1"/>
    <property type="molecule type" value="Genomic_DNA"/>
</dbReference>
<dbReference type="CDD" id="cd23945">
    <property type="entry name" value="PAPS_reductase"/>
    <property type="match status" value="1"/>
</dbReference>
<dbReference type="GO" id="GO:0019379">
    <property type="term" value="P:sulfate assimilation, phosphoadenylyl sulfate reduction by phosphoadenylyl-sulfate reductase (thioredoxin)"/>
    <property type="evidence" value="ECO:0007669"/>
    <property type="project" value="TreeGrafter"/>
</dbReference>
<evidence type="ECO:0000313" key="4">
    <source>
        <dbReference type="EMBL" id="MCS3904539.1"/>
    </source>
</evidence>
<feature type="domain" description="Phosphoadenosine phosphosulphate reductase" evidence="3">
    <location>
        <begin position="34"/>
        <end position="203"/>
    </location>
</feature>
<gene>
    <name evidence="4" type="ORF">J2T55_002578</name>
</gene>
<name>A0AAE3L1T6_9GAMM</name>
<comment type="pathway">
    <text evidence="2">Sulfur metabolism; hydrogen sulfide biosynthesis; sulfite from sulfate.</text>
</comment>
<dbReference type="InterPro" id="IPR002500">
    <property type="entry name" value="PAPS_reduct_dom"/>
</dbReference>
<dbReference type="AlphaFoldDB" id="A0AAE3L1T6"/>
<dbReference type="GO" id="GO:0004604">
    <property type="term" value="F:phosphoadenylyl-sulfate reductase (thioredoxin) activity"/>
    <property type="evidence" value="ECO:0007669"/>
    <property type="project" value="UniProtKB-EC"/>
</dbReference>
<dbReference type="PANTHER" id="PTHR46509">
    <property type="entry name" value="PHOSPHOADENOSINE PHOSPHOSULFATE REDUCTASE"/>
    <property type="match status" value="1"/>
</dbReference>
<dbReference type="Proteomes" id="UP001204445">
    <property type="component" value="Unassembled WGS sequence"/>
</dbReference>
<dbReference type="EC" id="1.8.4.8" evidence="4"/>